<evidence type="ECO:0000256" key="1">
    <source>
        <dbReference type="SAM" id="Coils"/>
    </source>
</evidence>
<dbReference type="OrthoDB" id="7997694at2"/>
<name>A0A256FRU2_9HYPH</name>
<proteinExistence type="predicted"/>
<organism evidence="2 3">
    <name type="scientific">Brucella thiophenivorans</name>
    <dbReference type="NCBI Taxonomy" id="571255"/>
    <lineage>
        <taxon>Bacteria</taxon>
        <taxon>Pseudomonadati</taxon>
        <taxon>Pseudomonadota</taxon>
        <taxon>Alphaproteobacteria</taxon>
        <taxon>Hyphomicrobiales</taxon>
        <taxon>Brucellaceae</taxon>
        <taxon>Brucella/Ochrobactrum group</taxon>
        <taxon>Brucella</taxon>
    </lineage>
</organism>
<evidence type="ECO:0000313" key="2">
    <source>
        <dbReference type="EMBL" id="OYR17592.1"/>
    </source>
</evidence>
<dbReference type="Pfam" id="PF07820">
    <property type="entry name" value="TraC"/>
    <property type="match status" value="1"/>
</dbReference>
<keyword evidence="1" id="KW-0175">Coiled coil</keyword>
<dbReference type="EMBL" id="NNRJ01000031">
    <property type="protein sequence ID" value="OYR17592.1"/>
    <property type="molecule type" value="Genomic_DNA"/>
</dbReference>
<protein>
    <submittedName>
        <fullName evidence="2">TraC-like family protein</fullName>
    </submittedName>
</protein>
<reference evidence="2 3" key="1">
    <citation type="submission" date="2017-07" db="EMBL/GenBank/DDBJ databases">
        <title>Phylogenetic study on the rhizospheric bacterium Ochrobactrum sp. A44.</title>
        <authorList>
            <person name="Krzyzanowska D.M."/>
            <person name="Ossowicki A."/>
            <person name="Rajewska M."/>
            <person name="Maciag T."/>
            <person name="Kaczynski Z."/>
            <person name="Czerwicka M."/>
            <person name="Jafra S."/>
        </authorList>
    </citation>
    <scope>NUCLEOTIDE SEQUENCE [LARGE SCALE GENOMIC DNA]</scope>
    <source>
        <strain evidence="2 3">DSM 7216</strain>
    </source>
</reference>
<keyword evidence="3" id="KW-1185">Reference proteome</keyword>
<gene>
    <name evidence="2" type="ORF">CEV31_4319</name>
</gene>
<dbReference type="InterPro" id="IPR012930">
    <property type="entry name" value="TraC"/>
</dbReference>
<evidence type="ECO:0000313" key="3">
    <source>
        <dbReference type="Proteomes" id="UP000215590"/>
    </source>
</evidence>
<accession>A0A256FRU2</accession>
<dbReference type="AlphaFoldDB" id="A0A256FRU2"/>
<dbReference type="RefSeq" id="WP_094507470.1">
    <property type="nucleotide sequence ID" value="NZ_JBHEEK010000023.1"/>
</dbReference>
<dbReference type="Proteomes" id="UP000215590">
    <property type="component" value="Unassembled WGS sequence"/>
</dbReference>
<comment type="caution">
    <text evidence="2">The sequence shown here is derived from an EMBL/GenBank/DDBJ whole genome shotgun (WGS) entry which is preliminary data.</text>
</comment>
<sequence>MARGKSTKAIAAIQEKMEKLQAELEAAMKQQAADIGNLAVASGLGDIPHAELKKAFAEIAARFQTAENK</sequence>
<feature type="coiled-coil region" evidence="1">
    <location>
        <begin position="3"/>
        <end position="30"/>
    </location>
</feature>